<dbReference type="GO" id="GO:0008973">
    <property type="term" value="F:phosphopentomutase activity"/>
    <property type="evidence" value="ECO:0007669"/>
    <property type="project" value="InterPro"/>
</dbReference>
<keyword evidence="3" id="KW-0464">Manganese</keyword>
<dbReference type="InterPro" id="IPR017850">
    <property type="entry name" value="Alkaline_phosphatase_core_sf"/>
</dbReference>
<dbReference type="Gene3D" id="3.40.720.10">
    <property type="entry name" value="Alkaline Phosphatase, subunit A"/>
    <property type="match status" value="1"/>
</dbReference>
<evidence type="ECO:0000259" key="5">
    <source>
        <dbReference type="Pfam" id="PF01676"/>
    </source>
</evidence>
<dbReference type="InterPro" id="IPR006124">
    <property type="entry name" value="Metalloenzyme"/>
</dbReference>
<dbReference type="Proteomes" id="UP000007089">
    <property type="component" value="Chromosome"/>
</dbReference>
<protein>
    <submittedName>
        <fullName evidence="6">Metalloenzyme domain protein</fullName>
    </submittedName>
</protein>
<feature type="compositionally biased region" description="Polar residues" evidence="4">
    <location>
        <begin position="326"/>
        <end position="338"/>
    </location>
</feature>
<name>B8JHB9_ANAD2</name>
<reference evidence="6" key="1">
    <citation type="submission" date="2009-01" db="EMBL/GenBank/DDBJ databases">
        <title>Complete sequence of Anaeromyxobacter dehalogenans 2CP-1.</title>
        <authorList>
            <consortium name="US DOE Joint Genome Institute"/>
            <person name="Lucas S."/>
            <person name="Copeland A."/>
            <person name="Lapidus A."/>
            <person name="Glavina del Rio T."/>
            <person name="Dalin E."/>
            <person name="Tice H."/>
            <person name="Bruce D."/>
            <person name="Goodwin L."/>
            <person name="Pitluck S."/>
            <person name="Saunders E."/>
            <person name="Brettin T."/>
            <person name="Detter J.C."/>
            <person name="Han C."/>
            <person name="Larimer F."/>
            <person name="Land M."/>
            <person name="Hauser L."/>
            <person name="Kyrpides N."/>
            <person name="Ovchinnikova G."/>
            <person name="Beliaev A.S."/>
            <person name="Richardson P."/>
        </authorList>
    </citation>
    <scope>NUCLEOTIDE SEQUENCE</scope>
    <source>
        <strain evidence="6">2CP-1</strain>
    </source>
</reference>
<dbReference type="SUPFAM" id="SSF53649">
    <property type="entry name" value="Alkaline phosphatase-like"/>
    <property type="match status" value="1"/>
</dbReference>
<dbReference type="KEGG" id="acp:A2cp1_1477"/>
<dbReference type="RefSeq" id="WP_012632762.1">
    <property type="nucleotide sequence ID" value="NC_011891.1"/>
</dbReference>
<dbReference type="AlphaFoldDB" id="B8JHB9"/>
<dbReference type="HOGENOM" id="CLU_079842_0_0_7"/>
<dbReference type="EMBL" id="CP001359">
    <property type="protein sequence ID" value="ACL64821.1"/>
    <property type="molecule type" value="Genomic_DNA"/>
</dbReference>
<keyword evidence="7" id="KW-1185">Reference proteome</keyword>
<feature type="domain" description="Metalloenzyme" evidence="5">
    <location>
        <begin position="215"/>
        <end position="310"/>
    </location>
</feature>
<dbReference type="GO" id="GO:0043094">
    <property type="term" value="P:metabolic compound salvage"/>
    <property type="evidence" value="ECO:0007669"/>
    <property type="project" value="InterPro"/>
</dbReference>
<dbReference type="GO" id="GO:0000287">
    <property type="term" value="F:magnesium ion binding"/>
    <property type="evidence" value="ECO:0007669"/>
    <property type="project" value="InterPro"/>
</dbReference>
<dbReference type="Pfam" id="PF01676">
    <property type="entry name" value="Metalloenzyme"/>
    <property type="match status" value="1"/>
</dbReference>
<dbReference type="PANTHER" id="PTHR21110">
    <property type="entry name" value="PHOSPHOPENTOMUTASE"/>
    <property type="match status" value="1"/>
</dbReference>
<keyword evidence="2" id="KW-0479">Metal-binding</keyword>
<accession>B8JHB9</accession>
<evidence type="ECO:0000256" key="1">
    <source>
        <dbReference type="ARBA" id="ARBA00010373"/>
    </source>
</evidence>
<evidence type="ECO:0000256" key="2">
    <source>
        <dbReference type="ARBA" id="ARBA00022723"/>
    </source>
</evidence>
<comment type="similarity">
    <text evidence="1">Belongs to the phosphopentomutase family.</text>
</comment>
<dbReference type="PANTHER" id="PTHR21110:SF0">
    <property type="entry name" value="PHOSPHOPENTOMUTASE"/>
    <property type="match status" value="1"/>
</dbReference>
<evidence type="ECO:0000313" key="6">
    <source>
        <dbReference type="EMBL" id="ACL64821.1"/>
    </source>
</evidence>
<organism evidence="6 7">
    <name type="scientific">Anaeromyxobacter dehalogenans (strain ATCC BAA-258 / DSM 21875 / 2CP-1)</name>
    <dbReference type="NCBI Taxonomy" id="455488"/>
    <lineage>
        <taxon>Bacteria</taxon>
        <taxon>Pseudomonadati</taxon>
        <taxon>Myxococcota</taxon>
        <taxon>Myxococcia</taxon>
        <taxon>Myxococcales</taxon>
        <taxon>Cystobacterineae</taxon>
        <taxon>Anaeromyxobacteraceae</taxon>
        <taxon>Anaeromyxobacter</taxon>
    </lineage>
</organism>
<proteinExistence type="inferred from homology"/>
<sequence>MGRGVARYDPGVTTLFVFVDGVGAGDRDPATNPLARGDFLLSRFADGGGAPLPRGGRAALADACLGVAGRPQSATGQATLLTGENAPAHLGRHLLGFPNAPLRALLQERSLFRALAAAGRRGAFANAYPVAYLRALGHAADGAPEPALAGSRRRARAAATTVAYAAGGGRFRTLEDARRGEGLTHDLTGERARGLGVSLPRRAPEEAAEILLRLAAGHDLALFEFFETDEAGHARSMERALDALGRLDAFLRALVDGLGPEDALVVTSDHGNLEDLSLRNHTLAPVPLLGFGRAAAEVEQVRDLTGVAPLLLRLAGADAPAGGQPRRTTLATSQSRSP</sequence>
<feature type="region of interest" description="Disordered" evidence="4">
    <location>
        <begin position="318"/>
        <end position="338"/>
    </location>
</feature>
<evidence type="ECO:0000256" key="3">
    <source>
        <dbReference type="ARBA" id="ARBA00023211"/>
    </source>
</evidence>
<dbReference type="GO" id="GO:0009117">
    <property type="term" value="P:nucleotide metabolic process"/>
    <property type="evidence" value="ECO:0007669"/>
    <property type="project" value="InterPro"/>
</dbReference>
<gene>
    <name evidence="6" type="ordered locus">A2cp1_1477</name>
</gene>
<evidence type="ECO:0000256" key="4">
    <source>
        <dbReference type="SAM" id="MobiDB-lite"/>
    </source>
</evidence>
<dbReference type="GO" id="GO:0005829">
    <property type="term" value="C:cytosol"/>
    <property type="evidence" value="ECO:0007669"/>
    <property type="project" value="TreeGrafter"/>
</dbReference>
<evidence type="ECO:0000313" key="7">
    <source>
        <dbReference type="Proteomes" id="UP000007089"/>
    </source>
</evidence>
<dbReference type="InterPro" id="IPR010045">
    <property type="entry name" value="DeoB"/>
</dbReference>